<evidence type="ECO:0000313" key="3">
    <source>
        <dbReference type="Proteomes" id="UP000011717"/>
    </source>
</evidence>
<gene>
    <name evidence="2" type="ORF">C725_0934</name>
</gene>
<feature type="compositionally biased region" description="Basic and acidic residues" evidence="1">
    <location>
        <begin position="37"/>
        <end position="47"/>
    </location>
</feature>
<name>M2U7H8_9SPHN</name>
<proteinExistence type="predicted"/>
<organism evidence="2 3">
    <name type="scientific">Pacificimonas flava</name>
    <dbReference type="NCBI Taxonomy" id="1234595"/>
    <lineage>
        <taxon>Bacteria</taxon>
        <taxon>Pseudomonadati</taxon>
        <taxon>Pseudomonadota</taxon>
        <taxon>Alphaproteobacteria</taxon>
        <taxon>Sphingomonadales</taxon>
        <taxon>Sphingosinicellaceae</taxon>
        <taxon>Pacificimonas</taxon>
    </lineage>
</organism>
<evidence type="ECO:0000313" key="2">
    <source>
        <dbReference type="EMBL" id="EMD83962.1"/>
    </source>
</evidence>
<sequence>MHGRRSHARQVARSPADGRKPGGLPEASRAARNSARTAERPAGRTDRPNGQVEPGGPARTRSRRPVSTRPPHGCGQIEARAPALRNMVNARKALRTRPAAWRVHVTLFGTPPRSARKFSVNDWE</sequence>
<dbReference type="Proteomes" id="UP000011717">
    <property type="component" value="Unassembled WGS sequence"/>
</dbReference>
<keyword evidence="3" id="KW-1185">Reference proteome</keyword>
<protein>
    <submittedName>
        <fullName evidence="2">Uncharacterized protein</fullName>
    </submittedName>
</protein>
<feature type="region of interest" description="Disordered" evidence="1">
    <location>
        <begin position="1"/>
        <end position="80"/>
    </location>
</feature>
<dbReference type="EMBL" id="AMRV01000002">
    <property type="protein sequence ID" value="EMD83962.1"/>
    <property type="molecule type" value="Genomic_DNA"/>
</dbReference>
<evidence type="ECO:0000256" key="1">
    <source>
        <dbReference type="SAM" id="MobiDB-lite"/>
    </source>
</evidence>
<feature type="compositionally biased region" description="Low complexity" evidence="1">
    <location>
        <begin position="26"/>
        <end position="36"/>
    </location>
</feature>
<reference evidence="2 3" key="1">
    <citation type="journal article" date="2013" name="Genome Announc.">
        <title>Draft Genome Sequence of Strain JLT2015T, Belonging to the Family Sphingomonadaceae of the Alphaproteobacteria.</title>
        <authorList>
            <person name="Tang K."/>
            <person name="Liu K."/>
            <person name="Li S."/>
            <person name="Jiao N."/>
        </authorList>
    </citation>
    <scope>NUCLEOTIDE SEQUENCE [LARGE SCALE GENOMIC DNA]</scope>
    <source>
        <strain evidence="2 3">JLT2015</strain>
    </source>
</reference>
<dbReference type="AlphaFoldDB" id="M2U7H8"/>
<accession>M2U7H8</accession>
<comment type="caution">
    <text evidence="2">The sequence shown here is derived from an EMBL/GenBank/DDBJ whole genome shotgun (WGS) entry which is preliminary data.</text>
</comment>
<feature type="compositionally biased region" description="Basic residues" evidence="1">
    <location>
        <begin position="1"/>
        <end position="10"/>
    </location>
</feature>